<dbReference type="GO" id="GO:0046872">
    <property type="term" value="F:metal ion binding"/>
    <property type="evidence" value="ECO:0007669"/>
    <property type="project" value="UniProtKB-KW"/>
</dbReference>
<dbReference type="EC" id="1.14.17.4" evidence="5"/>
<gene>
    <name evidence="5" type="ORF">RchiOBHm_Chr1g0370441</name>
</gene>
<dbReference type="InterPro" id="IPR026992">
    <property type="entry name" value="DIOX_N"/>
</dbReference>
<dbReference type="SUPFAM" id="SSF51197">
    <property type="entry name" value="Clavaminate synthase-like"/>
    <property type="match status" value="1"/>
</dbReference>
<comment type="caution">
    <text evidence="5">The sequence shown here is derived from an EMBL/GenBank/DDBJ whole genome shotgun (WGS) entry which is preliminary data.</text>
</comment>
<keyword evidence="5" id="KW-0560">Oxidoreductase</keyword>
<dbReference type="Pfam" id="PF14226">
    <property type="entry name" value="DIOX_N"/>
    <property type="match status" value="1"/>
</dbReference>
<dbReference type="STRING" id="74649.A0A2P6SLB9"/>
<feature type="region of interest" description="Disordered" evidence="3">
    <location>
        <begin position="1"/>
        <end position="54"/>
    </location>
</feature>
<evidence type="ECO:0000259" key="4">
    <source>
        <dbReference type="Pfam" id="PF14226"/>
    </source>
</evidence>
<evidence type="ECO:0000256" key="3">
    <source>
        <dbReference type="SAM" id="MobiDB-lite"/>
    </source>
</evidence>
<dbReference type="AlphaFoldDB" id="A0A2P6SLB9"/>
<evidence type="ECO:0000313" key="5">
    <source>
        <dbReference type="EMBL" id="PRQ59460.1"/>
    </source>
</evidence>
<dbReference type="Gramene" id="PRQ59460">
    <property type="protein sequence ID" value="PRQ59460"/>
    <property type="gene ID" value="RchiOBHm_Chr1g0370441"/>
</dbReference>
<dbReference type="GO" id="GO:0009815">
    <property type="term" value="F:1-aminocyclopropane-1-carboxylate oxidase activity"/>
    <property type="evidence" value="ECO:0007669"/>
    <property type="project" value="UniProtKB-EC"/>
</dbReference>
<evidence type="ECO:0000256" key="2">
    <source>
        <dbReference type="ARBA" id="ARBA00023004"/>
    </source>
</evidence>
<dbReference type="PANTHER" id="PTHR34945:SF2">
    <property type="entry name" value="2-OXOGLUTARATE (2OG) AND FE(II)-DEPENDENT OXYGENASE SUPERFAMILY PROTEIN"/>
    <property type="match status" value="1"/>
</dbReference>
<keyword evidence="6" id="KW-1185">Reference proteome</keyword>
<feature type="compositionally biased region" description="Basic and acidic residues" evidence="3">
    <location>
        <begin position="316"/>
        <end position="341"/>
    </location>
</feature>
<accession>A0A2P6SLB9</accession>
<dbReference type="OrthoDB" id="659818at2759"/>
<organism evidence="5 6">
    <name type="scientific">Rosa chinensis</name>
    <name type="common">China rose</name>
    <dbReference type="NCBI Taxonomy" id="74649"/>
    <lineage>
        <taxon>Eukaryota</taxon>
        <taxon>Viridiplantae</taxon>
        <taxon>Streptophyta</taxon>
        <taxon>Embryophyta</taxon>
        <taxon>Tracheophyta</taxon>
        <taxon>Spermatophyta</taxon>
        <taxon>Magnoliopsida</taxon>
        <taxon>eudicotyledons</taxon>
        <taxon>Gunneridae</taxon>
        <taxon>Pentapetalae</taxon>
        <taxon>rosids</taxon>
        <taxon>fabids</taxon>
        <taxon>Rosales</taxon>
        <taxon>Rosaceae</taxon>
        <taxon>Rosoideae</taxon>
        <taxon>Rosoideae incertae sedis</taxon>
        <taxon>Rosa</taxon>
    </lineage>
</organism>
<proteinExistence type="predicted"/>
<sequence>MHGGATSAPPPTPSTQQSDKPMSTSAAADALSSMLHRLPPTLSLPTRRAQPATCPPVPVVSLSQARSNPSLFSSKLGFFQLTDHSIPPQLADSAESEALSLFDLSREKKEACFPRNWPVGFEEGDEVDDDDVDGLGESFCLDESCYTESAELSLASLSEFSRALEKVGLEVTELLCRSVGFESPLGKGDPSPTRVCSMMWVAEGLSGKSKTPVAGRFYPYVVGLQYQIRGGQKYSLLADSGWVSVVPLVESVLVTIGDIAQVWSNGELKKVRGRPVAGLGEGNNKSRCISMSLLVTLPIDTKISPVLPAAAISGGDHSHKDDDNDEDGNGRNVDELGDHQINDSSIVSTGENRETEGRLLKSFCLEDYAWRVYHERLHFKDPLDRFRIKN</sequence>
<dbReference type="OMA" id="CFPKNWP"/>
<name>A0A2P6SLB9_ROSCH</name>
<dbReference type="PANTHER" id="PTHR34945">
    <property type="entry name" value="2-OXOGLUTARATE (2OG) AND FE(II)-DEPENDENT OXYGENASE SUPERFAMILY PROTEIN"/>
    <property type="match status" value="1"/>
</dbReference>
<evidence type="ECO:0000313" key="6">
    <source>
        <dbReference type="Proteomes" id="UP000238479"/>
    </source>
</evidence>
<keyword evidence="2" id="KW-0408">Iron</keyword>
<dbReference type="EMBL" id="PDCK01000039">
    <property type="protein sequence ID" value="PRQ59460.1"/>
    <property type="molecule type" value="Genomic_DNA"/>
</dbReference>
<dbReference type="Gene3D" id="2.60.120.330">
    <property type="entry name" value="B-lactam Antibiotic, Isopenicillin N Synthase, Chain"/>
    <property type="match status" value="2"/>
</dbReference>
<dbReference type="InterPro" id="IPR027443">
    <property type="entry name" value="IPNS-like_sf"/>
</dbReference>
<reference evidence="5 6" key="1">
    <citation type="journal article" date="2018" name="Nat. Genet.">
        <title>The Rosa genome provides new insights in the design of modern roses.</title>
        <authorList>
            <person name="Bendahmane M."/>
        </authorList>
    </citation>
    <scope>NUCLEOTIDE SEQUENCE [LARGE SCALE GENOMIC DNA]</scope>
    <source>
        <strain evidence="6">cv. Old Blush</strain>
    </source>
</reference>
<dbReference type="Proteomes" id="UP000238479">
    <property type="component" value="Chromosome 1"/>
</dbReference>
<keyword evidence="1" id="KW-0479">Metal-binding</keyword>
<protein>
    <submittedName>
        <fullName evidence="5">Putative aminocyclopropanecarboxylate oxidase</fullName>
        <ecNumber evidence="5">1.14.17.4</ecNumber>
    </submittedName>
</protein>
<evidence type="ECO:0000256" key="1">
    <source>
        <dbReference type="ARBA" id="ARBA00022723"/>
    </source>
</evidence>
<feature type="domain" description="Non-haem dioxygenase N-terminal" evidence="4">
    <location>
        <begin position="75"/>
        <end position="120"/>
    </location>
</feature>
<feature type="region of interest" description="Disordered" evidence="3">
    <location>
        <begin position="311"/>
        <end position="352"/>
    </location>
</feature>